<dbReference type="InterPro" id="IPR051414">
    <property type="entry name" value="Adenylate-forming_Reductase"/>
</dbReference>
<dbReference type="PANTHER" id="PTHR43439">
    <property type="entry name" value="PHENYLACETATE-COENZYME A LIGASE"/>
    <property type="match status" value="1"/>
</dbReference>
<dbReference type="Gene3D" id="3.40.50.720">
    <property type="entry name" value="NAD(P)-binding Rossmann-like Domain"/>
    <property type="match status" value="2"/>
</dbReference>
<accession>A0A9P6HEG0</accession>
<proteinExistence type="predicted"/>
<name>A0A9P6HEG0_9AGAM</name>
<keyword evidence="2" id="KW-0597">Phosphoprotein</keyword>
<keyword evidence="4" id="KW-1185">Reference proteome</keyword>
<dbReference type="EMBL" id="WIUZ02000007">
    <property type="protein sequence ID" value="KAF9785316.1"/>
    <property type="molecule type" value="Genomic_DNA"/>
</dbReference>
<dbReference type="InterPro" id="IPR036291">
    <property type="entry name" value="NAD(P)-bd_dom_sf"/>
</dbReference>
<organism evidence="3 4">
    <name type="scientific">Thelephora terrestris</name>
    <dbReference type="NCBI Taxonomy" id="56493"/>
    <lineage>
        <taxon>Eukaryota</taxon>
        <taxon>Fungi</taxon>
        <taxon>Dikarya</taxon>
        <taxon>Basidiomycota</taxon>
        <taxon>Agaricomycotina</taxon>
        <taxon>Agaricomycetes</taxon>
        <taxon>Thelephorales</taxon>
        <taxon>Thelephoraceae</taxon>
        <taxon>Thelephora</taxon>
    </lineage>
</organism>
<evidence type="ECO:0000313" key="3">
    <source>
        <dbReference type="EMBL" id="KAF9785316.1"/>
    </source>
</evidence>
<evidence type="ECO:0000313" key="4">
    <source>
        <dbReference type="Proteomes" id="UP000736335"/>
    </source>
</evidence>
<evidence type="ECO:0000256" key="2">
    <source>
        <dbReference type="ARBA" id="ARBA00022553"/>
    </source>
</evidence>
<dbReference type="Pfam" id="PF23562">
    <property type="entry name" value="AMP-binding_C_3"/>
    <property type="match status" value="1"/>
</dbReference>
<reference evidence="3" key="2">
    <citation type="submission" date="2020-11" db="EMBL/GenBank/DDBJ databases">
        <authorList>
            <consortium name="DOE Joint Genome Institute"/>
            <person name="Kuo A."/>
            <person name="Miyauchi S."/>
            <person name="Kiss E."/>
            <person name="Drula E."/>
            <person name="Kohler A."/>
            <person name="Sanchez-Garcia M."/>
            <person name="Andreopoulos B."/>
            <person name="Barry K.W."/>
            <person name="Bonito G."/>
            <person name="Buee M."/>
            <person name="Carver A."/>
            <person name="Chen C."/>
            <person name="Cichocki N."/>
            <person name="Clum A."/>
            <person name="Culley D."/>
            <person name="Crous P.W."/>
            <person name="Fauchery L."/>
            <person name="Girlanda M."/>
            <person name="Hayes R."/>
            <person name="Keri Z."/>
            <person name="Labutti K."/>
            <person name="Lipzen A."/>
            <person name="Lombard V."/>
            <person name="Magnuson J."/>
            <person name="Maillard F."/>
            <person name="Morin E."/>
            <person name="Murat C."/>
            <person name="Nolan M."/>
            <person name="Ohm R."/>
            <person name="Pangilinan J."/>
            <person name="Pereira M."/>
            <person name="Perotto S."/>
            <person name="Peter M."/>
            <person name="Riley R."/>
            <person name="Sitrit Y."/>
            <person name="Stielow B."/>
            <person name="Szollosi G."/>
            <person name="Zifcakova L."/>
            <person name="Stursova M."/>
            <person name="Spatafora J.W."/>
            <person name="Tedersoo L."/>
            <person name="Vaario L.-M."/>
            <person name="Yamada A."/>
            <person name="Yan M."/>
            <person name="Wang P."/>
            <person name="Xu J."/>
            <person name="Bruns T."/>
            <person name="Baldrian P."/>
            <person name="Vilgalys R."/>
            <person name="Henrissat B."/>
            <person name="Grigoriev I.V."/>
            <person name="Hibbett D."/>
            <person name="Nagy L.G."/>
            <person name="Martin F.M."/>
        </authorList>
    </citation>
    <scope>NUCLEOTIDE SEQUENCE</scope>
    <source>
        <strain evidence="3">UH-Tt-Lm1</strain>
    </source>
</reference>
<dbReference type="SUPFAM" id="SSF51735">
    <property type="entry name" value="NAD(P)-binding Rossmann-fold domains"/>
    <property type="match status" value="1"/>
</dbReference>
<gene>
    <name evidence="3" type="ORF">BJ322DRAFT_1020862</name>
</gene>
<dbReference type="AlphaFoldDB" id="A0A9P6HEG0"/>
<dbReference type="Proteomes" id="UP000736335">
    <property type="component" value="Unassembled WGS sequence"/>
</dbReference>
<sequence>MPERIPPPPTQALTSTTFVPPPHDLSLTIPEIIDFHRVHSPKHVVYVYEEAPGVCKQEFCGHFGDTAPDLKPLIDATIVIMKEQGSEIPVVQPMPAFAEVFPDDDSGDLSTFSNLKPTARLRSQSRSLLRVATGSVSHACHGTEIATCEVLLSAVPVFHGPPFHQPFRLRISSTRGPLLQRVTSNDSDLIFCVLMFVELWAKDPVKVEYFKTIHGLVLSGTDVLRTEMGTVTETLPKEMNGEWEWFSFSSLIKPHLIPDGHGAYEVVVESTPTYRACVHSTKIGDADLYSRTSDLVIPHPTLPGYRKILGRADDQLMHRTGKKDVLNGDPPVKSAVMFGRGRFNPGVIIDPKLEFAFDLEDQEKLADFRNKVWLFKEMVLVSSPKKPFILTAKLTARRQAVIAEYEPEIDALYDAVDESAQAVKYFPRTWTEENSLGNVLNVPVEEDDDNFQHSCDSRQATWIRESVLNALRNTTKLNTRGISAKSVYQNPTVSVLWRIILDLTLNGVSRAIGQHGERDVGSCGKIYPGLPCSQARLWSGAQGCGVLITGTTGAIGSNTLAKLYEAPDVLGVIVISRKSTTPIALEDRGLDSKIFGSPKIVLLEGDPAYRPSAWGMIYFWSSSQPSLTFCMSVCENERVWCPQSNVRAIVLGWSVDFNLGLSSFEPNVASVRNLINVCDHQWIQPIKWVSERILEIAAEKTSLRLIIVRVGQISGGVSGCWILFELIPGIVRYPPLTKSLTSLARVISLLPLETTARALVQILGAGTTRPAVHLHLVNPTPCLWDDVFGYIAKELNVPLGPHHVWISKLKGVSGTVKNVQEHPTLRLLGFYEAIDEGNGSEAGGLASCGTEVARSVCPVLDGEDLRSVKTEEIQRWLGYWKSLGLLKLSRARSSTPDLREHR</sequence>
<protein>
    <submittedName>
        <fullName evidence="3">Uncharacterized protein</fullName>
    </submittedName>
</protein>
<keyword evidence="1" id="KW-0596">Phosphopantetheine</keyword>
<comment type="caution">
    <text evidence="3">The sequence shown here is derived from an EMBL/GenBank/DDBJ whole genome shotgun (WGS) entry which is preliminary data.</text>
</comment>
<dbReference type="OrthoDB" id="429813at2759"/>
<evidence type="ECO:0000256" key="1">
    <source>
        <dbReference type="ARBA" id="ARBA00022450"/>
    </source>
</evidence>
<dbReference type="PANTHER" id="PTHR43439:SF2">
    <property type="entry name" value="ENZYME, PUTATIVE (JCVI)-RELATED"/>
    <property type="match status" value="1"/>
</dbReference>
<reference evidence="3" key="1">
    <citation type="journal article" date="2020" name="Nat. Commun.">
        <title>Large-scale genome sequencing of mycorrhizal fungi provides insights into the early evolution of symbiotic traits.</title>
        <authorList>
            <person name="Miyauchi S."/>
            <person name="Kiss E."/>
            <person name="Kuo A."/>
            <person name="Drula E."/>
            <person name="Kohler A."/>
            <person name="Sanchez-Garcia M."/>
            <person name="Morin E."/>
            <person name="Andreopoulos B."/>
            <person name="Barry K.W."/>
            <person name="Bonito G."/>
            <person name="Buee M."/>
            <person name="Carver A."/>
            <person name="Chen C."/>
            <person name="Cichocki N."/>
            <person name="Clum A."/>
            <person name="Culley D."/>
            <person name="Crous P.W."/>
            <person name="Fauchery L."/>
            <person name="Girlanda M."/>
            <person name="Hayes R.D."/>
            <person name="Keri Z."/>
            <person name="LaButti K."/>
            <person name="Lipzen A."/>
            <person name="Lombard V."/>
            <person name="Magnuson J."/>
            <person name="Maillard F."/>
            <person name="Murat C."/>
            <person name="Nolan M."/>
            <person name="Ohm R.A."/>
            <person name="Pangilinan J."/>
            <person name="Pereira M.F."/>
            <person name="Perotto S."/>
            <person name="Peter M."/>
            <person name="Pfister S."/>
            <person name="Riley R."/>
            <person name="Sitrit Y."/>
            <person name="Stielow J.B."/>
            <person name="Szollosi G."/>
            <person name="Zifcakova L."/>
            <person name="Stursova M."/>
            <person name="Spatafora J.W."/>
            <person name="Tedersoo L."/>
            <person name="Vaario L.M."/>
            <person name="Yamada A."/>
            <person name="Yan M."/>
            <person name="Wang P."/>
            <person name="Xu J."/>
            <person name="Bruns T."/>
            <person name="Baldrian P."/>
            <person name="Vilgalys R."/>
            <person name="Dunand C."/>
            <person name="Henrissat B."/>
            <person name="Grigoriev I.V."/>
            <person name="Hibbett D."/>
            <person name="Nagy L.G."/>
            <person name="Martin F.M."/>
        </authorList>
    </citation>
    <scope>NUCLEOTIDE SEQUENCE</scope>
    <source>
        <strain evidence="3">UH-Tt-Lm1</strain>
    </source>
</reference>